<evidence type="ECO:0000313" key="8">
    <source>
        <dbReference type="EMBL" id="CZR55212.1"/>
    </source>
</evidence>
<dbReference type="InterPro" id="IPR011009">
    <property type="entry name" value="Kinase-like_dom_sf"/>
</dbReference>
<feature type="domain" description="Protein kinase" evidence="7">
    <location>
        <begin position="37"/>
        <end position="302"/>
    </location>
</feature>
<dbReference type="PROSITE" id="PS50011">
    <property type="entry name" value="PROTEIN_KINASE_DOM"/>
    <property type="match status" value="1"/>
</dbReference>
<evidence type="ECO:0000313" key="9">
    <source>
        <dbReference type="Proteomes" id="UP000184330"/>
    </source>
</evidence>
<evidence type="ECO:0000259" key="7">
    <source>
        <dbReference type="PROSITE" id="PS50011"/>
    </source>
</evidence>
<dbReference type="GO" id="GO:0005524">
    <property type="term" value="F:ATP binding"/>
    <property type="evidence" value="ECO:0007669"/>
    <property type="project" value="UniProtKB-KW"/>
</dbReference>
<dbReference type="AlphaFoldDB" id="A0A1L7WR32"/>
<reference evidence="8 9" key="1">
    <citation type="submission" date="2016-03" db="EMBL/GenBank/DDBJ databases">
        <authorList>
            <person name="Ploux O."/>
        </authorList>
    </citation>
    <scope>NUCLEOTIDE SEQUENCE [LARGE SCALE GENOMIC DNA]</scope>
    <source>
        <strain evidence="8 9">UAMH 11012</strain>
    </source>
</reference>
<dbReference type="InterPro" id="IPR000719">
    <property type="entry name" value="Prot_kinase_dom"/>
</dbReference>
<dbReference type="Pfam" id="PF00069">
    <property type="entry name" value="Pkinase"/>
    <property type="match status" value="1"/>
</dbReference>
<organism evidence="8 9">
    <name type="scientific">Phialocephala subalpina</name>
    <dbReference type="NCBI Taxonomy" id="576137"/>
    <lineage>
        <taxon>Eukaryota</taxon>
        <taxon>Fungi</taxon>
        <taxon>Dikarya</taxon>
        <taxon>Ascomycota</taxon>
        <taxon>Pezizomycotina</taxon>
        <taxon>Leotiomycetes</taxon>
        <taxon>Helotiales</taxon>
        <taxon>Mollisiaceae</taxon>
        <taxon>Phialocephala</taxon>
        <taxon>Phialocephala fortinii species complex</taxon>
    </lineage>
</organism>
<evidence type="ECO:0000256" key="2">
    <source>
        <dbReference type="ARBA" id="ARBA00022679"/>
    </source>
</evidence>
<keyword evidence="3" id="KW-0547">Nucleotide-binding</keyword>
<dbReference type="GO" id="GO:0004674">
    <property type="term" value="F:protein serine/threonine kinase activity"/>
    <property type="evidence" value="ECO:0007669"/>
    <property type="project" value="UniProtKB-KW"/>
</dbReference>
<dbReference type="Proteomes" id="UP000184330">
    <property type="component" value="Unassembled WGS sequence"/>
</dbReference>
<proteinExistence type="predicted"/>
<evidence type="ECO:0000256" key="4">
    <source>
        <dbReference type="ARBA" id="ARBA00022777"/>
    </source>
</evidence>
<name>A0A1L7WR32_9HELO</name>
<keyword evidence="9" id="KW-1185">Reference proteome</keyword>
<feature type="transmembrane region" description="Helical" evidence="6">
    <location>
        <begin position="221"/>
        <end position="241"/>
    </location>
</feature>
<dbReference type="OrthoDB" id="541276at2759"/>
<sequence length="313" mass="35073">MSETWDNMIMNEPPSAKWLVKPSIHLLTPNKIIGGTILIVKKLQAENNNSVYSAFDPSVELPGPPRASNCAIKARAKLDKNGLPLSGQNHLRREVDIHYKVNEHPKIATLFKVIEYSTCSLMVLEYFPDGDLQTVLAGKFGNEEFVKDAFSQVLEAVEFCHSQGVYRWFLLLTYPGLENTNSSYLDRDLKVANFLVNGSRIALADFGHATMKATSKKGGGTMYAMSPGIILAFLISGLAPWKRPCKEDKLYEGYRERGRFGQESKCSDEVKGILAKVLHEDPKKRPNIFQLKIRFDSCDTFVSETPATPDFFS</sequence>
<evidence type="ECO:0000256" key="3">
    <source>
        <dbReference type="ARBA" id="ARBA00022741"/>
    </source>
</evidence>
<keyword evidence="6" id="KW-1133">Transmembrane helix</keyword>
<keyword evidence="6" id="KW-0472">Membrane</keyword>
<dbReference type="InterPro" id="IPR050205">
    <property type="entry name" value="CDPK_Ser/Thr_kinases"/>
</dbReference>
<protein>
    <recommendedName>
        <fullName evidence="7">Protein kinase domain-containing protein</fullName>
    </recommendedName>
</protein>
<dbReference type="Gene3D" id="3.30.200.20">
    <property type="entry name" value="Phosphorylase Kinase, domain 1"/>
    <property type="match status" value="1"/>
</dbReference>
<keyword evidence="5" id="KW-0067">ATP-binding</keyword>
<dbReference type="PANTHER" id="PTHR24349">
    <property type="entry name" value="SERINE/THREONINE-PROTEIN KINASE"/>
    <property type="match status" value="1"/>
</dbReference>
<dbReference type="Gene3D" id="1.10.510.10">
    <property type="entry name" value="Transferase(Phosphotransferase) domain 1"/>
    <property type="match status" value="2"/>
</dbReference>
<keyword evidence="4" id="KW-0418">Kinase</keyword>
<dbReference type="STRING" id="576137.A0A1L7WR32"/>
<evidence type="ECO:0000256" key="5">
    <source>
        <dbReference type="ARBA" id="ARBA00022840"/>
    </source>
</evidence>
<dbReference type="SMART" id="SM00220">
    <property type="entry name" value="S_TKc"/>
    <property type="match status" value="1"/>
</dbReference>
<keyword evidence="2" id="KW-0808">Transferase</keyword>
<keyword evidence="6" id="KW-0812">Transmembrane</keyword>
<gene>
    <name evidence="8" type="ORF">PAC_05099</name>
</gene>
<keyword evidence="1" id="KW-0723">Serine/threonine-protein kinase</keyword>
<dbReference type="EMBL" id="FJOG01000006">
    <property type="protein sequence ID" value="CZR55212.1"/>
    <property type="molecule type" value="Genomic_DNA"/>
</dbReference>
<evidence type="ECO:0000256" key="6">
    <source>
        <dbReference type="SAM" id="Phobius"/>
    </source>
</evidence>
<accession>A0A1L7WR32</accession>
<dbReference type="SUPFAM" id="SSF56112">
    <property type="entry name" value="Protein kinase-like (PK-like)"/>
    <property type="match status" value="1"/>
</dbReference>
<evidence type="ECO:0000256" key="1">
    <source>
        <dbReference type="ARBA" id="ARBA00022527"/>
    </source>
</evidence>